<keyword evidence="2" id="KW-1185">Reference proteome</keyword>
<name>A0A9N9N5D9_9GLOM</name>
<accession>A0A9N9N5D9</accession>
<comment type="caution">
    <text evidence="1">The sequence shown here is derived from an EMBL/GenBank/DDBJ whole genome shotgun (WGS) entry which is preliminary data.</text>
</comment>
<reference evidence="1" key="1">
    <citation type="submission" date="2021-06" db="EMBL/GenBank/DDBJ databases">
        <authorList>
            <person name="Kallberg Y."/>
            <person name="Tangrot J."/>
            <person name="Rosling A."/>
        </authorList>
    </citation>
    <scope>NUCLEOTIDE SEQUENCE</scope>
    <source>
        <strain evidence="1">FL966</strain>
    </source>
</reference>
<sequence>MAVTRHYDPLSIRKQSLNFTNNQNNLSVCDFRFLAFDRLLSILRSDLQDAQELKIRPKPK</sequence>
<evidence type="ECO:0000313" key="1">
    <source>
        <dbReference type="EMBL" id="CAG8701825.1"/>
    </source>
</evidence>
<evidence type="ECO:0000313" key="2">
    <source>
        <dbReference type="Proteomes" id="UP000789759"/>
    </source>
</evidence>
<gene>
    <name evidence="1" type="ORF">CPELLU_LOCUS11867</name>
</gene>
<proteinExistence type="predicted"/>
<dbReference type="Proteomes" id="UP000789759">
    <property type="component" value="Unassembled WGS sequence"/>
</dbReference>
<dbReference type="AlphaFoldDB" id="A0A9N9N5D9"/>
<dbReference type="EMBL" id="CAJVQA010010866">
    <property type="protein sequence ID" value="CAG8701825.1"/>
    <property type="molecule type" value="Genomic_DNA"/>
</dbReference>
<protein>
    <submittedName>
        <fullName evidence="1">2736_t:CDS:1</fullName>
    </submittedName>
</protein>
<organism evidence="1 2">
    <name type="scientific">Cetraspora pellucida</name>
    <dbReference type="NCBI Taxonomy" id="1433469"/>
    <lineage>
        <taxon>Eukaryota</taxon>
        <taxon>Fungi</taxon>
        <taxon>Fungi incertae sedis</taxon>
        <taxon>Mucoromycota</taxon>
        <taxon>Glomeromycotina</taxon>
        <taxon>Glomeromycetes</taxon>
        <taxon>Diversisporales</taxon>
        <taxon>Gigasporaceae</taxon>
        <taxon>Cetraspora</taxon>
    </lineage>
</organism>